<dbReference type="PANTHER" id="PTHR24214:SF62">
    <property type="entry name" value="LEUPAXIN"/>
    <property type="match status" value="1"/>
</dbReference>
<evidence type="ECO:0000313" key="7">
    <source>
        <dbReference type="Proteomes" id="UP000261620"/>
    </source>
</evidence>
<dbReference type="GO" id="GO:0030036">
    <property type="term" value="P:actin cytoskeleton organization"/>
    <property type="evidence" value="ECO:0007669"/>
    <property type="project" value="TreeGrafter"/>
</dbReference>
<keyword evidence="7" id="KW-1185">Reference proteome</keyword>
<name>A0A3Q3X7M3_MOLML</name>
<dbReference type="STRING" id="94237.ENSMMOP00000027023"/>
<dbReference type="GO" id="GO:0030018">
    <property type="term" value="C:Z disc"/>
    <property type="evidence" value="ECO:0007669"/>
    <property type="project" value="TreeGrafter"/>
</dbReference>
<organism evidence="6 7">
    <name type="scientific">Mola mola</name>
    <name type="common">Ocean sunfish</name>
    <name type="synonym">Tetraodon mola</name>
    <dbReference type="NCBI Taxonomy" id="94237"/>
    <lineage>
        <taxon>Eukaryota</taxon>
        <taxon>Metazoa</taxon>
        <taxon>Chordata</taxon>
        <taxon>Craniata</taxon>
        <taxon>Vertebrata</taxon>
        <taxon>Euteleostomi</taxon>
        <taxon>Actinopterygii</taxon>
        <taxon>Neopterygii</taxon>
        <taxon>Teleostei</taxon>
        <taxon>Neoteleostei</taxon>
        <taxon>Acanthomorphata</taxon>
        <taxon>Eupercaria</taxon>
        <taxon>Tetraodontiformes</taxon>
        <taxon>Molidae</taxon>
        <taxon>Mola</taxon>
    </lineage>
</organism>
<evidence type="ECO:0000256" key="2">
    <source>
        <dbReference type="ARBA" id="ARBA00022833"/>
    </source>
</evidence>
<dbReference type="Ensembl" id="ENSMMOT00000027482.1">
    <property type="protein sequence ID" value="ENSMMOP00000027023.1"/>
    <property type="gene ID" value="ENSMMOG00000020454.1"/>
</dbReference>
<proteinExistence type="predicted"/>
<keyword evidence="3 4" id="KW-0440">LIM domain</keyword>
<dbReference type="Pfam" id="PF00412">
    <property type="entry name" value="LIM"/>
    <property type="match status" value="1"/>
</dbReference>
<dbReference type="Gene3D" id="2.10.110.10">
    <property type="entry name" value="Cysteine Rich Protein"/>
    <property type="match status" value="1"/>
</dbReference>
<dbReference type="GO" id="GO:0051371">
    <property type="term" value="F:muscle alpha-actinin binding"/>
    <property type="evidence" value="ECO:0007669"/>
    <property type="project" value="TreeGrafter"/>
</dbReference>
<dbReference type="GO" id="GO:0031941">
    <property type="term" value="C:filamentous actin"/>
    <property type="evidence" value="ECO:0007669"/>
    <property type="project" value="TreeGrafter"/>
</dbReference>
<dbReference type="PANTHER" id="PTHR24214">
    <property type="entry name" value="PDZ AND LIM DOMAIN PROTEIN ZASP"/>
    <property type="match status" value="1"/>
</dbReference>
<dbReference type="InterPro" id="IPR001781">
    <property type="entry name" value="Znf_LIM"/>
</dbReference>
<keyword evidence="2 4" id="KW-0862">Zinc</keyword>
<evidence type="ECO:0000256" key="1">
    <source>
        <dbReference type="ARBA" id="ARBA00022723"/>
    </source>
</evidence>
<protein>
    <recommendedName>
        <fullName evidence="5">LIM zinc-binding domain-containing protein</fullName>
    </recommendedName>
</protein>
<sequence>MKKEEALRTLCLKEHKYKCTKVIFTTLGEVWHPEHFVCVECKMELSTTGFFERDGRPYCNKDYHHLFSPRCGFRRSSFTSMHLFSKSLSEC</sequence>
<evidence type="ECO:0000259" key="5">
    <source>
        <dbReference type="PROSITE" id="PS50023"/>
    </source>
</evidence>
<dbReference type="AlphaFoldDB" id="A0A3Q3X7M3"/>
<keyword evidence="1 4" id="KW-0479">Metal-binding</keyword>
<dbReference type="GO" id="GO:0007507">
    <property type="term" value="P:heart development"/>
    <property type="evidence" value="ECO:0007669"/>
    <property type="project" value="TreeGrafter"/>
</dbReference>
<evidence type="ECO:0000313" key="6">
    <source>
        <dbReference type="Ensembl" id="ENSMMOP00000027023.1"/>
    </source>
</evidence>
<dbReference type="Proteomes" id="UP000261620">
    <property type="component" value="Unplaced"/>
</dbReference>
<dbReference type="GO" id="GO:0046872">
    <property type="term" value="F:metal ion binding"/>
    <property type="evidence" value="ECO:0007669"/>
    <property type="project" value="UniProtKB-KW"/>
</dbReference>
<reference evidence="6" key="2">
    <citation type="submission" date="2025-09" db="UniProtKB">
        <authorList>
            <consortium name="Ensembl"/>
        </authorList>
    </citation>
    <scope>IDENTIFICATION</scope>
</reference>
<dbReference type="SUPFAM" id="SSF57716">
    <property type="entry name" value="Glucocorticoid receptor-like (DNA-binding domain)"/>
    <property type="match status" value="1"/>
</dbReference>
<dbReference type="GO" id="GO:0061061">
    <property type="term" value="P:muscle structure development"/>
    <property type="evidence" value="ECO:0007669"/>
    <property type="project" value="TreeGrafter"/>
</dbReference>
<dbReference type="PROSITE" id="PS50023">
    <property type="entry name" value="LIM_DOMAIN_2"/>
    <property type="match status" value="1"/>
</dbReference>
<feature type="domain" description="LIM zinc-binding" evidence="5">
    <location>
        <begin position="9"/>
        <end position="69"/>
    </location>
</feature>
<dbReference type="InterPro" id="IPR050604">
    <property type="entry name" value="PDZ-LIM_domain"/>
</dbReference>
<dbReference type="GO" id="GO:0001725">
    <property type="term" value="C:stress fiber"/>
    <property type="evidence" value="ECO:0007669"/>
    <property type="project" value="TreeGrafter"/>
</dbReference>
<dbReference type="GO" id="GO:0003779">
    <property type="term" value="F:actin binding"/>
    <property type="evidence" value="ECO:0007669"/>
    <property type="project" value="TreeGrafter"/>
</dbReference>
<accession>A0A3Q3X7M3</accession>
<dbReference type="SMART" id="SM00132">
    <property type="entry name" value="LIM"/>
    <property type="match status" value="1"/>
</dbReference>
<evidence type="ECO:0000256" key="4">
    <source>
        <dbReference type="PROSITE-ProRule" id="PRU00125"/>
    </source>
</evidence>
<reference evidence="6" key="1">
    <citation type="submission" date="2025-08" db="UniProtKB">
        <authorList>
            <consortium name="Ensembl"/>
        </authorList>
    </citation>
    <scope>IDENTIFICATION</scope>
</reference>
<dbReference type="GO" id="GO:0005912">
    <property type="term" value="C:adherens junction"/>
    <property type="evidence" value="ECO:0007669"/>
    <property type="project" value="TreeGrafter"/>
</dbReference>
<evidence type="ECO:0000256" key="3">
    <source>
        <dbReference type="ARBA" id="ARBA00023038"/>
    </source>
</evidence>